<keyword evidence="4" id="KW-0547">Nucleotide-binding</keyword>
<name>A0A846TUA0_9MICC</name>
<dbReference type="CDD" id="cd02503">
    <property type="entry name" value="MobA"/>
    <property type="match status" value="1"/>
</dbReference>
<dbReference type="GO" id="GO:0006777">
    <property type="term" value="P:Mo-molybdopterin cofactor biosynthetic process"/>
    <property type="evidence" value="ECO:0007669"/>
    <property type="project" value="UniProtKB-KW"/>
</dbReference>
<dbReference type="PANTHER" id="PTHR19136">
    <property type="entry name" value="MOLYBDENUM COFACTOR GUANYLYLTRANSFERASE"/>
    <property type="match status" value="1"/>
</dbReference>
<dbReference type="InterPro" id="IPR025877">
    <property type="entry name" value="MobA-like_NTP_Trfase"/>
</dbReference>
<evidence type="ECO:0000256" key="3">
    <source>
        <dbReference type="ARBA" id="ARBA00022723"/>
    </source>
</evidence>
<keyword evidence="7" id="KW-0501">Molybdenum cofactor biosynthesis</keyword>
<evidence type="ECO:0000259" key="8">
    <source>
        <dbReference type="Pfam" id="PF12804"/>
    </source>
</evidence>
<keyword evidence="2 9" id="KW-0808">Transferase</keyword>
<evidence type="ECO:0000256" key="1">
    <source>
        <dbReference type="ARBA" id="ARBA00022490"/>
    </source>
</evidence>
<dbReference type="Gene3D" id="3.90.550.10">
    <property type="entry name" value="Spore Coat Polysaccharide Biosynthesis Protein SpsA, Chain A"/>
    <property type="match status" value="1"/>
</dbReference>
<comment type="caution">
    <text evidence="9">The sequence shown here is derived from an EMBL/GenBank/DDBJ whole genome shotgun (WGS) entry which is preliminary data.</text>
</comment>
<accession>A0A846TUA0</accession>
<evidence type="ECO:0000256" key="6">
    <source>
        <dbReference type="ARBA" id="ARBA00023134"/>
    </source>
</evidence>
<evidence type="ECO:0000256" key="2">
    <source>
        <dbReference type="ARBA" id="ARBA00022679"/>
    </source>
</evidence>
<dbReference type="GO" id="GO:0046872">
    <property type="term" value="F:metal ion binding"/>
    <property type="evidence" value="ECO:0007669"/>
    <property type="project" value="UniProtKB-KW"/>
</dbReference>
<keyword evidence="5" id="KW-0460">Magnesium</keyword>
<evidence type="ECO:0000313" key="9">
    <source>
        <dbReference type="EMBL" id="NKE09362.1"/>
    </source>
</evidence>
<evidence type="ECO:0000313" key="10">
    <source>
        <dbReference type="Proteomes" id="UP000521379"/>
    </source>
</evidence>
<keyword evidence="6" id="KW-0342">GTP-binding</keyword>
<keyword evidence="9" id="KW-0548">Nucleotidyltransferase</keyword>
<organism evidence="9 10">
    <name type="scientific">Kocuria subflava</name>
    <dbReference type="NCBI Taxonomy" id="1736139"/>
    <lineage>
        <taxon>Bacteria</taxon>
        <taxon>Bacillati</taxon>
        <taxon>Actinomycetota</taxon>
        <taxon>Actinomycetes</taxon>
        <taxon>Micrococcales</taxon>
        <taxon>Micrococcaceae</taxon>
        <taxon>Kocuria</taxon>
    </lineage>
</organism>
<dbReference type="GO" id="GO:0005525">
    <property type="term" value="F:GTP binding"/>
    <property type="evidence" value="ECO:0007669"/>
    <property type="project" value="UniProtKB-KW"/>
</dbReference>
<evidence type="ECO:0000256" key="7">
    <source>
        <dbReference type="ARBA" id="ARBA00023150"/>
    </source>
</evidence>
<gene>
    <name evidence="9" type="ORF">GTW58_05280</name>
</gene>
<keyword evidence="3" id="KW-0479">Metal-binding</keyword>
<dbReference type="SUPFAM" id="SSF53448">
    <property type="entry name" value="Nucleotide-diphospho-sugar transferases"/>
    <property type="match status" value="1"/>
</dbReference>
<dbReference type="InterPro" id="IPR013482">
    <property type="entry name" value="Molybde_CF_guanTrfase"/>
</dbReference>
<dbReference type="InterPro" id="IPR029044">
    <property type="entry name" value="Nucleotide-diphossugar_trans"/>
</dbReference>
<reference evidence="9 10" key="1">
    <citation type="submission" date="2020-02" db="EMBL/GenBank/DDBJ databases">
        <authorList>
            <person name="Sun Q."/>
        </authorList>
    </citation>
    <scope>NUCLEOTIDE SEQUENCE [LARGE SCALE GENOMIC DNA]</scope>
    <source>
        <strain evidence="9 10">YIM 13062</strain>
    </source>
</reference>
<protein>
    <submittedName>
        <fullName evidence="9">Molybdenum cofactor guanylyltransferase</fullName>
    </submittedName>
</protein>
<keyword evidence="10" id="KW-1185">Reference proteome</keyword>
<keyword evidence="1" id="KW-0963">Cytoplasm</keyword>
<dbReference type="GO" id="GO:0016779">
    <property type="term" value="F:nucleotidyltransferase activity"/>
    <property type="evidence" value="ECO:0007669"/>
    <property type="project" value="UniProtKB-KW"/>
</dbReference>
<dbReference type="PANTHER" id="PTHR19136:SF81">
    <property type="entry name" value="MOLYBDENUM COFACTOR GUANYLYLTRANSFERASE"/>
    <property type="match status" value="1"/>
</dbReference>
<dbReference type="EMBL" id="JAAVUN010000007">
    <property type="protein sequence ID" value="NKE09362.1"/>
    <property type="molecule type" value="Genomic_DNA"/>
</dbReference>
<proteinExistence type="predicted"/>
<feature type="domain" description="MobA-like NTP transferase" evidence="8">
    <location>
        <begin position="12"/>
        <end position="162"/>
    </location>
</feature>
<evidence type="ECO:0000256" key="5">
    <source>
        <dbReference type="ARBA" id="ARBA00022842"/>
    </source>
</evidence>
<dbReference type="AlphaFoldDB" id="A0A846TUA0"/>
<sequence>MSTHPLGAQAQAVVLAGGRSSRLGGTPKALFRTDSETPTLVEGTVNALLERGLPADDVVVVGPTDLPSMPVRLTREDPPFAGPAAGIVAGLEALPGEQAWTLLLACDMPRVSHVIGGLLSAAQGSDDSTRGIVVVDDGRLQPLAAIYRTAHLLQTVADQPSVNRSVRSLVGTLWDRQLTLTGATDDVDTWDDVERFGLRPPQG</sequence>
<dbReference type="Proteomes" id="UP000521379">
    <property type="component" value="Unassembled WGS sequence"/>
</dbReference>
<dbReference type="RefSeq" id="WP_119932647.1">
    <property type="nucleotide sequence ID" value="NZ_JAAVUN010000007.1"/>
</dbReference>
<evidence type="ECO:0000256" key="4">
    <source>
        <dbReference type="ARBA" id="ARBA00022741"/>
    </source>
</evidence>
<dbReference type="Pfam" id="PF12804">
    <property type="entry name" value="NTP_transf_3"/>
    <property type="match status" value="1"/>
</dbReference>